<gene>
    <name evidence="1" type="ORF">BS47DRAFT_596346</name>
</gene>
<keyword evidence="2" id="KW-1185">Reference proteome</keyword>
<organism evidence="1 2">
    <name type="scientific">Hydnum rufescens UP504</name>
    <dbReference type="NCBI Taxonomy" id="1448309"/>
    <lineage>
        <taxon>Eukaryota</taxon>
        <taxon>Fungi</taxon>
        <taxon>Dikarya</taxon>
        <taxon>Basidiomycota</taxon>
        <taxon>Agaricomycotina</taxon>
        <taxon>Agaricomycetes</taxon>
        <taxon>Cantharellales</taxon>
        <taxon>Hydnaceae</taxon>
        <taxon>Hydnum</taxon>
    </lineage>
</organism>
<dbReference type="AlphaFoldDB" id="A0A9P6AG04"/>
<sequence length="116" mass="13477">MTKTSRPLSETLHLALSKLPSILFIICLLLAKSRPLVWLQTISVPQALEVILATTGNLFPRRPLNPHWYWYQMSYRQSLARMNAPMIGDHCEWSPKTAPWWIRMHAVRSSFQNCCL</sequence>
<reference evidence="1" key="1">
    <citation type="journal article" date="2020" name="Nat. Commun.">
        <title>Large-scale genome sequencing of mycorrhizal fungi provides insights into the early evolution of symbiotic traits.</title>
        <authorList>
            <person name="Miyauchi S."/>
            <person name="Kiss E."/>
            <person name="Kuo A."/>
            <person name="Drula E."/>
            <person name="Kohler A."/>
            <person name="Sanchez-Garcia M."/>
            <person name="Morin E."/>
            <person name="Andreopoulos B."/>
            <person name="Barry K.W."/>
            <person name="Bonito G."/>
            <person name="Buee M."/>
            <person name="Carver A."/>
            <person name="Chen C."/>
            <person name="Cichocki N."/>
            <person name="Clum A."/>
            <person name="Culley D."/>
            <person name="Crous P.W."/>
            <person name="Fauchery L."/>
            <person name="Girlanda M."/>
            <person name="Hayes R.D."/>
            <person name="Keri Z."/>
            <person name="LaButti K."/>
            <person name="Lipzen A."/>
            <person name="Lombard V."/>
            <person name="Magnuson J."/>
            <person name="Maillard F."/>
            <person name="Murat C."/>
            <person name="Nolan M."/>
            <person name="Ohm R.A."/>
            <person name="Pangilinan J."/>
            <person name="Pereira M.F."/>
            <person name="Perotto S."/>
            <person name="Peter M."/>
            <person name="Pfister S."/>
            <person name="Riley R."/>
            <person name="Sitrit Y."/>
            <person name="Stielow J.B."/>
            <person name="Szollosi G."/>
            <person name="Zifcakova L."/>
            <person name="Stursova M."/>
            <person name="Spatafora J.W."/>
            <person name="Tedersoo L."/>
            <person name="Vaario L.M."/>
            <person name="Yamada A."/>
            <person name="Yan M."/>
            <person name="Wang P."/>
            <person name="Xu J."/>
            <person name="Bruns T."/>
            <person name="Baldrian P."/>
            <person name="Vilgalys R."/>
            <person name="Dunand C."/>
            <person name="Henrissat B."/>
            <person name="Grigoriev I.V."/>
            <person name="Hibbett D."/>
            <person name="Nagy L.G."/>
            <person name="Martin F.M."/>
        </authorList>
    </citation>
    <scope>NUCLEOTIDE SEQUENCE</scope>
    <source>
        <strain evidence="1">UP504</strain>
    </source>
</reference>
<proteinExistence type="predicted"/>
<protein>
    <submittedName>
        <fullName evidence="1">Uncharacterized protein</fullName>
    </submittedName>
</protein>
<dbReference type="EMBL" id="MU129178">
    <property type="protein sequence ID" value="KAF9505018.1"/>
    <property type="molecule type" value="Genomic_DNA"/>
</dbReference>
<name>A0A9P6AG04_9AGAM</name>
<evidence type="ECO:0000313" key="1">
    <source>
        <dbReference type="EMBL" id="KAF9505018.1"/>
    </source>
</evidence>
<dbReference type="Proteomes" id="UP000886523">
    <property type="component" value="Unassembled WGS sequence"/>
</dbReference>
<evidence type="ECO:0000313" key="2">
    <source>
        <dbReference type="Proteomes" id="UP000886523"/>
    </source>
</evidence>
<comment type="caution">
    <text evidence="1">The sequence shown here is derived from an EMBL/GenBank/DDBJ whole genome shotgun (WGS) entry which is preliminary data.</text>
</comment>
<accession>A0A9P6AG04</accession>